<keyword evidence="3" id="KW-1015">Disulfide bond</keyword>
<dbReference type="CDD" id="cd02851">
    <property type="entry name" value="E_set_GO_C"/>
    <property type="match status" value="1"/>
</dbReference>
<dbReference type="InterPro" id="IPR009880">
    <property type="entry name" value="Glyoxal_oxidase_N"/>
</dbReference>
<feature type="region of interest" description="Disordered" evidence="4">
    <location>
        <begin position="140"/>
        <end position="174"/>
    </location>
</feature>
<dbReference type="PANTHER" id="PTHR32208">
    <property type="entry name" value="SECRETED PROTEIN-RELATED"/>
    <property type="match status" value="1"/>
</dbReference>
<dbReference type="InterPro" id="IPR036861">
    <property type="entry name" value="Endochitinase-like_sf"/>
</dbReference>
<feature type="disulfide bond" evidence="3">
    <location>
        <begin position="130"/>
        <end position="134"/>
    </location>
</feature>
<dbReference type="InterPro" id="IPR001002">
    <property type="entry name" value="Chitin-bd_1"/>
</dbReference>
<feature type="domain" description="Chitin-binding type-1" evidence="5">
    <location>
        <begin position="177"/>
        <end position="222"/>
    </location>
</feature>
<dbReference type="Pfam" id="PF00187">
    <property type="entry name" value="Chitin_bind_1"/>
    <property type="match status" value="2"/>
</dbReference>
<dbReference type="InterPro" id="IPR011043">
    <property type="entry name" value="Gal_Oxase/kelch_b-propeller"/>
</dbReference>
<evidence type="ECO:0000313" key="6">
    <source>
        <dbReference type="EMBL" id="KAK0510308.1"/>
    </source>
</evidence>
<dbReference type="Proteomes" id="UP001166286">
    <property type="component" value="Unassembled WGS sequence"/>
</dbReference>
<feature type="domain" description="Chitin-binding type-1" evidence="5">
    <location>
        <begin position="89"/>
        <end position="136"/>
    </location>
</feature>
<evidence type="ECO:0000259" key="5">
    <source>
        <dbReference type="PROSITE" id="PS50941"/>
    </source>
</evidence>
<evidence type="ECO:0000313" key="7">
    <source>
        <dbReference type="Proteomes" id="UP001166286"/>
    </source>
</evidence>
<dbReference type="InterPro" id="IPR037293">
    <property type="entry name" value="Gal_Oxidase_central_sf"/>
</dbReference>
<dbReference type="SUPFAM" id="SSF50965">
    <property type="entry name" value="Galactose oxidase, central domain"/>
    <property type="match status" value="1"/>
</dbReference>
<dbReference type="EMBL" id="JAFEKC020000017">
    <property type="protein sequence ID" value="KAK0510308.1"/>
    <property type="molecule type" value="Genomic_DNA"/>
</dbReference>
<dbReference type="GO" id="GO:0008061">
    <property type="term" value="F:chitin binding"/>
    <property type="evidence" value="ECO:0007669"/>
    <property type="project" value="UniProtKB-UniRule"/>
</dbReference>
<proteinExistence type="predicted"/>
<dbReference type="PANTHER" id="PTHR32208:SF21">
    <property type="entry name" value="LOW QUALITY PROTEIN: ALDEHYDE OXIDASE GLOX-LIKE"/>
    <property type="match status" value="1"/>
</dbReference>
<feature type="compositionally biased region" description="Low complexity" evidence="4">
    <location>
        <begin position="140"/>
        <end position="157"/>
    </location>
</feature>
<gene>
    <name evidence="6" type="ORF">JMJ35_007702</name>
</gene>
<accession>A0AA39QZ03</accession>
<feature type="disulfide bond" evidence="3">
    <location>
        <begin position="197"/>
        <end position="211"/>
    </location>
</feature>
<keyword evidence="2" id="KW-0732">Signal</keyword>
<dbReference type="Gene3D" id="3.30.60.10">
    <property type="entry name" value="Endochitinase-like"/>
    <property type="match status" value="2"/>
</dbReference>
<evidence type="ECO:0000256" key="3">
    <source>
        <dbReference type="PROSITE-ProRule" id="PRU00261"/>
    </source>
</evidence>
<comment type="caution">
    <text evidence="3">Lacks conserved residue(s) required for the propagation of feature annotation.</text>
</comment>
<name>A0AA39QZ03_9LECA</name>
<dbReference type="SMART" id="SM00270">
    <property type="entry name" value="ChtBD1"/>
    <property type="match status" value="2"/>
</dbReference>
<evidence type="ECO:0000256" key="4">
    <source>
        <dbReference type="SAM" id="MobiDB-lite"/>
    </source>
</evidence>
<dbReference type="InterPro" id="IPR014756">
    <property type="entry name" value="Ig_E-set"/>
</dbReference>
<dbReference type="Gene3D" id="2.60.40.10">
    <property type="entry name" value="Immunoglobulins"/>
    <property type="match status" value="1"/>
</dbReference>
<dbReference type="InterPro" id="IPR013783">
    <property type="entry name" value="Ig-like_fold"/>
</dbReference>
<comment type="caution">
    <text evidence="6">The sequence shown here is derived from an EMBL/GenBank/DDBJ whole genome shotgun (WGS) entry which is preliminary data.</text>
</comment>
<dbReference type="PROSITE" id="PS50941">
    <property type="entry name" value="CHIT_BIND_I_2"/>
    <property type="match status" value="2"/>
</dbReference>
<dbReference type="AlphaFoldDB" id="A0AA39QZ03"/>
<feature type="disulfide bond" evidence="3">
    <location>
        <begin position="112"/>
        <end position="126"/>
    </location>
</feature>
<dbReference type="SUPFAM" id="SSF57016">
    <property type="entry name" value="Plant lectins/antimicrobial peptides"/>
    <property type="match status" value="2"/>
</dbReference>
<dbReference type="Pfam" id="PF07250">
    <property type="entry name" value="Glyoxal_oxid_N"/>
    <property type="match status" value="1"/>
</dbReference>
<dbReference type="Pfam" id="PF09118">
    <property type="entry name" value="GO-like_E_set"/>
    <property type="match status" value="1"/>
</dbReference>
<sequence length="757" mass="79098">MKAPISVLLSIYFGDIVLGNIPVIYKVTLSCDHSSPNFTGCLRGMKCADDGSCVKPAIQTYPQSFEIDALYNPVPRSLDNLISRAYSPDGKCGPNNDGLTCDPNSTAYNGTCCSQYGWCGDTVDYCDAGCISGCSSAAGTPSSSSSSPKPTATASATQEPVLGKPSTAPNTGPITNNGTCGAGNGNTVCGDWPNGACCSLYGFCGNDTAHCGSGCQSGPCLSAPELPAPGPSPAPAAANPGSFKVVGQSGVPAMHAGLMPNGRVIFLDKVENYTQIKLSDGQYAYSAEYDPATNTVVGLQYKTNAFCSGGAFLADGRWVSLGGNAPLLDIDPTVGDGFTAIRYLSRSATDASLDGSNWSEPGNKLSTARWYATAQTMPDGTIFVASGSLNGLDPTVPANNNPTYEILNVNGISSGVSIPLAILETNQPYYMYPFVHLLSDGNLFIFVSKSAETFNVAGNQTVTKLPDLPGDFRTYPNTGGSVLLPLSSANDWAPEIVICGGGAYQDITSPTEPSCGSIQPLADDPTWAMESMPEGRGMVEGTLLPDGTVIWVNGCNQGAQGFGLATAPTLEALIYDPTRPPGQRFSTGSTSTIARLYHSCALLLLDGTLMVCGSNPVQQPVLTPVPNQTPSEDYVTEFRVEIYTPPYLQGNPERPEDVVLSSLSLPANGSRFTVTFTAPPGNTVCSVVLYHGGYVTHSLHMNHRMLFLDNTGYVAGATSQKLTVTMPPNNNVAEPGPYVVYVTCGGVPAIGQFVMVS</sequence>
<protein>
    <recommendedName>
        <fullName evidence="5">Chitin-binding type-1 domain-containing protein</fullName>
    </recommendedName>
</protein>
<reference evidence="6" key="1">
    <citation type="submission" date="2023-03" db="EMBL/GenBank/DDBJ databases">
        <title>Complete genome of Cladonia borealis.</title>
        <authorList>
            <person name="Park H."/>
        </authorList>
    </citation>
    <scope>NUCLEOTIDE SEQUENCE</scope>
    <source>
        <strain evidence="6">ANT050790</strain>
    </source>
</reference>
<organism evidence="6 7">
    <name type="scientific">Cladonia borealis</name>
    <dbReference type="NCBI Taxonomy" id="184061"/>
    <lineage>
        <taxon>Eukaryota</taxon>
        <taxon>Fungi</taxon>
        <taxon>Dikarya</taxon>
        <taxon>Ascomycota</taxon>
        <taxon>Pezizomycotina</taxon>
        <taxon>Lecanoromycetes</taxon>
        <taxon>OSLEUM clade</taxon>
        <taxon>Lecanoromycetidae</taxon>
        <taxon>Lecanorales</taxon>
        <taxon>Lecanorineae</taxon>
        <taxon>Cladoniaceae</taxon>
        <taxon>Cladonia</taxon>
    </lineage>
</organism>
<dbReference type="SUPFAM" id="SSF81296">
    <property type="entry name" value="E set domains"/>
    <property type="match status" value="1"/>
</dbReference>
<dbReference type="CDD" id="cd00035">
    <property type="entry name" value="ChtBD1"/>
    <property type="match status" value="1"/>
</dbReference>
<evidence type="ECO:0000256" key="2">
    <source>
        <dbReference type="ARBA" id="ARBA00022729"/>
    </source>
</evidence>
<dbReference type="Gene3D" id="2.130.10.80">
    <property type="entry name" value="Galactose oxidase/kelch, beta-propeller"/>
    <property type="match status" value="1"/>
</dbReference>
<keyword evidence="1 3" id="KW-0147">Chitin-binding</keyword>
<evidence type="ECO:0000256" key="1">
    <source>
        <dbReference type="ARBA" id="ARBA00022669"/>
    </source>
</evidence>
<keyword evidence="7" id="KW-1185">Reference proteome</keyword>
<dbReference type="CDD" id="cd11618">
    <property type="entry name" value="ChtBD1_1"/>
    <property type="match status" value="1"/>
</dbReference>
<dbReference type="InterPro" id="IPR015202">
    <property type="entry name" value="GO-like_E_set"/>
</dbReference>